<organism evidence="2 3">
    <name type="scientific">Salvia divinorum</name>
    <name type="common">Maria pastora</name>
    <name type="synonym">Diviner's sage</name>
    <dbReference type="NCBI Taxonomy" id="28513"/>
    <lineage>
        <taxon>Eukaryota</taxon>
        <taxon>Viridiplantae</taxon>
        <taxon>Streptophyta</taxon>
        <taxon>Embryophyta</taxon>
        <taxon>Tracheophyta</taxon>
        <taxon>Spermatophyta</taxon>
        <taxon>Magnoliopsida</taxon>
        <taxon>eudicotyledons</taxon>
        <taxon>Gunneridae</taxon>
        <taxon>Pentapetalae</taxon>
        <taxon>asterids</taxon>
        <taxon>lamiids</taxon>
        <taxon>Lamiales</taxon>
        <taxon>Lamiaceae</taxon>
        <taxon>Nepetoideae</taxon>
        <taxon>Mentheae</taxon>
        <taxon>Salviinae</taxon>
        <taxon>Salvia</taxon>
        <taxon>Salvia subgen. Calosphace</taxon>
    </lineage>
</organism>
<proteinExistence type="predicted"/>
<comment type="caution">
    <text evidence="2">The sequence shown here is derived from an EMBL/GenBank/DDBJ whole genome shotgun (WGS) entry which is preliminary data.</text>
</comment>
<keyword evidence="3" id="KW-1185">Reference proteome</keyword>
<dbReference type="Proteomes" id="UP001567538">
    <property type="component" value="Unassembled WGS sequence"/>
</dbReference>
<accession>A0ABD1GP62</accession>
<dbReference type="Pfam" id="PF03732">
    <property type="entry name" value="Retrotrans_gag"/>
    <property type="match status" value="1"/>
</dbReference>
<dbReference type="PANTHER" id="PTHR33223:SF6">
    <property type="entry name" value="CCHC-TYPE DOMAIN-CONTAINING PROTEIN"/>
    <property type="match status" value="1"/>
</dbReference>
<dbReference type="AlphaFoldDB" id="A0ABD1GP62"/>
<dbReference type="EMBL" id="JBEAFC010000008">
    <property type="protein sequence ID" value="KAL1544878.1"/>
    <property type="molecule type" value="Genomic_DNA"/>
</dbReference>
<feature type="domain" description="Retrotransposon gag" evidence="1">
    <location>
        <begin position="149"/>
        <end position="206"/>
    </location>
</feature>
<sequence>MYPDSRFGYWSNQHLKSSAESNWKIKEFLAPMTTRWGRTVSVPIQPRSKEEYPPSDTNKDTTAMAALHEEDPEIGSLNAHLNGEPSSAIIISTGQAGTEVKNNLLAVMPHFYGRRIDNPYEFLHEFYKLCDIQRRPAGSTEEDYRLQYFFSATRTNALKKEIQGATQEDDETLSQYWGRFKRMLDACPNNKMSEAEIYNNFYEGMTPECKDLVNSASGGDFSRLRVSEIKRILSRLIDAKKAYDSPRTTLLRRGTVNAASKQPEDRMEAMMDKLEKAIISALEKTKQPTPTEKCPAPLGQEESYQYYNSLAEAEYPAQPRKRKISRIEERDRPVGQAEILKEHTNWAIEVQMEMQTGPVAISPTGPADISRDILLIHIHLLTRKDFQEAERASHRKGQRHKKDTTKALDQAGIATPKGKGTIIIRISKEIPTSTKVMVTINLHHDPVSLSKDRSRNMLITVLGTY</sequence>
<evidence type="ECO:0000259" key="1">
    <source>
        <dbReference type="Pfam" id="PF03732"/>
    </source>
</evidence>
<name>A0ABD1GP62_SALDI</name>
<evidence type="ECO:0000313" key="2">
    <source>
        <dbReference type="EMBL" id="KAL1544878.1"/>
    </source>
</evidence>
<reference evidence="2 3" key="1">
    <citation type="submission" date="2024-06" db="EMBL/GenBank/DDBJ databases">
        <title>A chromosome level genome sequence of Diviner's sage (Salvia divinorum).</title>
        <authorList>
            <person name="Ford S.A."/>
            <person name="Ro D.-K."/>
            <person name="Ness R.W."/>
            <person name="Phillips M.A."/>
        </authorList>
    </citation>
    <scope>NUCLEOTIDE SEQUENCE [LARGE SCALE GENOMIC DNA]</scope>
    <source>
        <strain evidence="2">SAF-2024a</strain>
        <tissue evidence="2">Leaf</tissue>
    </source>
</reference>
<gene>
    <name evidence="2" type="ORF">AAHA92_21673</name>
</gene>
<dbReference type="InterPro" id="IPR005162">
    <property type="entry name" value="Retrotrans_gag_dom"/>
</dbReference>
<protein>
    <recommendedName>
        <fullName evidence="1">Retrotransposon gag domain-containing protein</fullName>
    </recommendedName>
</protein>
<evidence type="ECO:0000313" key="3">
    <source>
        <dbReference type="Proteomes" id="UP001567538"/>
    </source>
</evidence>
<dbReference type="PANTHER" id="PTHR33223">
    <property type="entry name" value="CCHC-TYPE DOMAIN-CONTAINING PROTEIN"/>
    <property type="match status" value="1"/>
</dbReference>